<protein>
    <submittedName>
        <fullName evidence="3">Glycosyltransferase involved in cell wall bisynthesis</fullName>
    </submittedName>
</protein>
<gene>
    <name evidence="3" type="ORF">SAMN05443667_102300</name>
</gene>
<dbReference type="PANTHER" id="PTHR12526:SF630">
    <property type="entry name" value="GLYCOSYLTRANSFERASE"/>
    <property type="match status" value="1"/>
</dbReference>
<evidence type="ECO:0000313" key="3">
    <source>
        <dbReference type="EMBL" id="SEA20045.1"/>
    </source>
</evidence>
<proteinExistence type="predicted"/>
<evidence type="ECO:0000259" key="1">
    <source>
        <dbReference type="Pfam" id="PF00534"/>
    </source>
</evidence>
<feature type="domain" description="Glycosyl transferase family 1" evidence="1">
    <location>
        <begin position="180"/>
        <end position="341"/>
    </location>
</feature>
<dbReference type="STRING" id="150146.SAMN05443667_102300"/>
<sequence>MRIVHIINSLESGGAEKLVLDTLPLYNKKSVKVDLLVLNGVDYPFMKALKASGCCSIFSLGFRSRYNPIHIFKIIPFLKNYDVAHVHLFPAQYWVVLAKLVSGSKIKLVYTEHSTSSRRVRSRIFKSIDPFFYKQYQKIVCITETVGDVVKKHTGLTDSNIEVINNGVPIDTFKNSIPRDRFDFFPNANSNLKIIIQVSSFKEPKDQATLIRAMSYLSSDVKLLLVGEGLLQQQCKELAKELNVDDRVLFLGIRMDVPELFKMADIVVLSSNYEGFSLASIEGMASGKPLIASNVDCLTTIVKDAGILFKPGDAKELSSYIDKLCTNNIYYQDVANRCQQRAEQYDIKFMVDQHIELYTGLYNL</sequence>
<dbReference type="PANTHER" id="PTHR12526">
    <property type="entry name" value="GLYCOSYLTRANSFERASE"/>
    <property type="match status" value="1"/>
</dbReference>
<accession>A0A1H3Z8S8</accession>
<dbReference type="SUPFAM" id="SSF53756">
    <property type="entry name" value="UDP-Glycosyltransferase/glycogen phosphorylase"/>
    <property type="match status" value="1"/>
</dbReference>
<organism evidence="3 4">
    <name type="scientific">Flavobacterium gillisiae</name>
    <dbReference type="NCBI Taxonomy" id="150146"/>
    <lineage>
        <taxon>Bacteria</taxon>
        <taxon>Pseudomonadati</taxon>
        <taxon>Bacteroidota</taxon>
        <taxon>Flavobacteriia</taxon>
        <taxon>Flavobacteriales</taxon>
        <taxon>Flavobacteriaceae</taxon>
        <taxon>Flavobacterium</taxon>
    </lineage>
</organism>
<keyword evidence="3" id="KW-0808">Transferase</keyword>
<dbReference type="InterPro" id="IPR001296">
    <property type="entry name" value="Glyco_trans_1"/>
</dbReference>
<dbReference type="Proteomes" id="UP000198951">
    <property type="component" value="Unassembled WGS sequence"/>
</dbReference>
<name>A0A1H3Z8S8_9FLAO</name>
<dbReference type="GO" id="GO:0016757">
    <property type="term" value="F:glycosyltransferase activity"/>
    <property type="evidence" value="ECO:0007669"/>
    <property type="project" value="InterPro"/>
</dbReference>
<reference evidence="4" key="1">
    <citation type="submission" date="2016-10" db="EMBL/GenBank/DDBJ databases">
        <authorList>
            <person name="Varghese N."/>
            <person name="Submissions S."/>
        </authorList>
    </citation>
    <scope>NUCLEOTIDE SEQUENCE [LARGE SCALE GENOMIC DNA]</scope>
    <source>
        <strain evidence="4">DSM 22376</strain>
    </source>
</reference>
<dbReference type="EMBL" id="FNRD01000002">
    <property type="protein sequence ID" value="SEA20045.1"/>
    <property type="molecule type" value="Genomic_DNA"/>
</dbReference>
<keyword evidence="4" id="KW-1185">Reference proteome</keyword>
<dbReference type="Gene3D" id="3.40.50.2000">
    <property type="entry name" value="Glycogen Phosphorylase B"/>
    <property type="match status" value="2"/>
</dbReference>
<dbReference type="AlphaFoldDB" id="A0A1H3Z8S8"/>
<evidence type="ECO:0000313" key="4">
    <source>
        <dbReference type="Proteomes" id="UP000198951"/>
    </source>
</evidence>
<dbReference type="Pfam" id="PF13439">
    <property type="entry name" value="Glyco_transf_4"/>
    <property type="match status" value="1"/>
</dbReference>
<dbReference type="OrthoDB" id="7560678at2"/>
<feature type="domain" description="Glycosyltransferase subfamily 4-like N-terminal" evidence="2">
    <location>
        <begin position="13"/>
        <end position="171"/>
    </location>
</feature>
<dbReference type="InterPro" id="IPR028098">
    <property type="entry name" value="Glyco_trans_4-like_N"/>
</dbReference>
<dbReference type="RefSeq" id="WP_091085617.1">
    <property type="nucleotide sequence ID" value="NZ_FNRD01000002.1"/>
</dbReference>
<dbReference type="Pfam" id="PF00534">
    <property type="entry name" value="Glycos_transf_1"/>
    <property type="match status" value="1"/>
</dbReference>
<evidence type="ECO:0000259" key="2">
    <source>
        <dbReference type="Pfam" id="PF13439"/>
    </source>
</evidence>